<keyword evidence="2" id="KW-1185">Reference proteome</keyword>
<dbReference type="Proteomes" id="UP000789524">
    <property type="component" value="Unassembled WGS sequence"/>
</dbReference>
<accession>A0A8J2QJP9</accession>
<sequence>MVPIEIRIYNVLWVRAAQTVDKHRNMNAYLALAGLLSASVLALPTPQPRERFGYEREIIGNRYNQVPKLLDYVLNEEYVNSQKNRPKLVTKLRPEDAVISDNIILESNVVKIVKPAKKLEDGQLVRQRRGYNLENVIVPARYPYLPVVRYNRFRRWG</sequence>
<name>A0A8J2QJP9_9NEOP</name>
<gene>
    <name evidence="1" type="ORF">DCHRY22_LOCUS2758</name>
</gene>
<organism evidence="1 2">
    <name type="scientific">Danaus chrysippus</name>
    <name type="common">African queen</name>
    <dbReference type="NCBI Taxonomy" id="151541"/>
    <lineage>
        <taxon>Eukaryota</taxon>
        <taxon>Metazoa</taxon>
        <taxon>Ecdysozoa</taxon>
        <taxon>Arthropoda</taxon>
        <taxon>Hexapoda</taxon>
        <taxon>Insecta</taxon>
        <taxon>Pterygota</taxon>
        <taxon>Neoptera</taxon>
        <taxon>Endopterygota</taxon>
        <taxon>Lepidoptera</taxon>
        <taxon>Glossata</taxon>
        <taxon>Ditrysia</taxon>
        <taxon>Papilionoidea</taxon>
        <taxon>Nymphalidae</taxon>
        <taxon>Danainae</taxon>
        <taxon>Danaini</taxon>
        <taxon>Danaina</taxon>
        <taxon>Danaus</taxon>
        <taxon>Anosia</taxon>
    </lineage>
</organism>
<evidence type="ECO:0000313" key="1">
    <source>
        <dbReference type="EMBL" id="CAG9561211.1"/>
    </source>
</evidence>
<evidence type="ECO:0000313" key="2">
    <source>
        <dbReference type="Proteomes" id="UP000789524"/>
    </source>
</evidence>
<dbReference type="OrthoDB" id="7405492at2759"/>
<reference evidence="1" key="1">
    <citation type="submission" date="2021-09" db="EMBL/GenBank/DDBJ databases">
        <authorList>
            <person name="Martin H S."/>
        </authorList>
    </citation>
    <scope>NUCLEOTIDE SEQUENCE</scope>
</reference>
<dbReference type="AlphaFoldDB" id="A0A8J2QJP9"/>
<comment type="caution">
    <text evidence="1">The sequence shown here is derived from an EMBL/GenBank/DDBJ whole genome shotgun (WGS) entry which is preliminary data.</text>
</comment>
<proteinExistence type="predicted"/>
<dbReference type="EMBL" id="CAKASE010000046">
    <property type="protein sequence ID" value="CAG9561211.1"/>
    <property type="molecule type" value="Genomic_DNA"/>
</dbReference>
<protein>
    <submittedName>
        <fullName evidence="1">(African queen) hypothetical protein</fullName>
    </submittedName>
</protein>